<feature type="transmembrane region" description="Helical" evidence="12">
    <location>
        <begin position="296"/>
        <end position="318"/>
    </location>
</feature>
<dbReference type="Pfam" id="PF03188">
    <property type="entry name" value="Cytochrom_B561"/>
    <property type="match status" value="1"/>
</dbReference>
<dbReference type="Gene3D" id="1.20.120.1770">
    <property type="match status" value="1"/>
</dbReference>
<feature type="transmembrane region" description="Helical" evidence="12">
    <location>
        <begin position="362"/>
        <end position="383"/>
    </location>
</feature>
<reference evidence="16" key="1">
    <citation type="journal article" date="2020" name="PLoS Negl. Trop. Dis.">
        <title>High-quality nuclear genome for Sarcoptes scabiei-A critical resource for a neglected parasite.</title>
        <authorList>
            <person name="Korhonen P.K."/>
            <person name="Gasser R.B."/>
            <person name="Ma G."/>
            <person name="Wang T."/>
            <person name="Stroehlein A.J."/>
            <person name="Young N.D."/>
            <person name="Ang C.S."/>
            <person name="Fernando D.D."/>
            <person name="Lu H.C."/>
            <person name="Taylor S."/>
            <person name="Reynolds S.L."/>
            <person name="Mofiz E."/>
            <person name="Najaraj S.H."/>
            <person name="Gowda H."/>
            <person name="Madugundu A."/>
            <person name="Renuse S."/>
            <person name="Holt D."/>
            <person name="Pandey A."/>
            <person name="Papenfuss A.T."/>
            <person name="Fischer K."/>
        </authorList>
    </citation>
    <scope>NUCLEOTIDE SEQUENCE [LARGE SCALE GENOMIC DNA]</scope>
</reference>
<dbReference type="EnsemblMetazoa" id="SSS_7660s_mrna">
    <property type="protein sequence ID" value="KAF7488432.1"/>
    <property type="gene ID" value="SSS_7660"/>
</dbReference>
<evidence type="ECO:0000313" key="15">
    <source>
        <dbReference type="EnsemblMetazoa" id="KAF7488432.1"/>
    </source>
</evidence>
<feature type="region of interest" description="Disordered" evidence="11">
    <location>
        <begin position="97"/>
        <end position="116"/>
    </location>
</feature>
<comment type="cofactor">
    <cofactor evidence="1">
        <name>heme b</name>
        <dbReference type="ChEBI" id="CHEBI:60344"/>
    </cofactor>
</comment>
<evidence type="ECO:0000313" key="16">
    <source>
        <dbReference type="Proteomes" id="UP000070412"/>
    </source>
</evidence>
<keyword evidence="7" id="KW-0249">Electron transport</keyword>
<evidence type="ECO:0000256" key="10">
    <source>
        <dbReference type="ARBA" id="ARBA00023136"/>
    </source>
</evidence>
<feature type="transmembrane region" description="Helical" evidence="12">
    <location>
        <begin position="330"/>
        <end position="350"/>
    </location>
</feature>
<sequence length="468" mass="53901">MNQFKIKENRYHNEDRIKRIYSRDFTKRIPIQNESKIFKEMKKLDTKKQQATDYSIEPIVPLKSESDSIESEMCVKIEQNKSQTKIQIIERLKPPKPKSIKDLESKSNVEIEKKSKTTKKEIDQSFALHSKYSPQTVSLSGGKLVKKSRWQSLPSKYGTKMRPIAKFQSEIDKKKQPNSLNKVTLDSSRSRIKPQSFDDQKKSLTQAIKSSEPDVLFSISKVFDRSVESSNTLEETESLQTGITRNRNGRKFFETFFDLFVYILLQMIALIILIWISQWTIFSFTGLRSHTKSEFVFSFHPLLMILALVFILANTLLLRRRNKCSAFVSFVSHCVMILLVILASAAIVYWHSKQSIPNLFTLHSWFGVITLLLFLIYSIADCFLIVKTITQSKEWEENSSTKLTLLGIGILIFATITSLLGLNQLTSRLFSSLRSSLPIENISINLVAILILIYVNFMIQIILSKRLA</sequence>
<feature type="transmembrane region" description="Helical" evidence="12">
    <location>
        <begin position="442"/>
        <end position="463"/>
    </location>
</feature>
<dbReference type="GO" id="GO:0046872">
    <property type="term" value="F:metal ion binding"/>
    <property type="evidence" value="ECO:0007669"/>
    <property type="project" value="UniProtKB-KW"/>
</dbReference>
<comment type="subcellular location">
    <subcellularLocation>
        <location evidence="2">Membrane</location>
        <topology evidence="2">Multi-pass membrane protein</topology>
    </subcellularLocation>
</comment>
<keyword evidence="9" id="KW-0408">Iron</keyword>
<dbReference type="OrthoDB" id="907479at2759"/>
<keyword evidence="3" id="KW-0813">Transport</keyword>
<keyword evidence="16" id="KW-1185">Reference proteome</keyword>
<organism evidence="14">
    <name type="scientific">Sarcoptes scabiei</name>
    <name type="common">Itch mite</name>
    <name type="synonym">Acarus scabiei</name>
    <dbReference type="NCBI Taxonomy" id="52283"/>
    <lineage>
        <taxon>Eukaryota</taxon>
        <taxon>Metazoa</taxon>
        <taxon>Ecdysozoa</taxon>
        <taxon>Arthropoda</taxon>
        <taxon>Chelicerata</taxon>
        <taxon>Arachnida</taxon>
        <taxon>Acari</taxon>
        <taxon>Acariformes</taxon>
        <taxon>Sarcoptiformes</taxon>
        <taxon>Astigmata</taxon>
        <taxon>Psoroptidia</taxon>
        <taxon>Sarcoptoidea</taxon>
        <taxon>Sarcoptidae</taxon>
        <taxon>Sarcoptinae</taxon>
        <taxon>Sarcoptes</taxon>
    </lineage>
</organism>
<dbReference type="PANTHER" id="PTHR10106:SF0">
    <property type="entry name" value="LD36721P"/>
    <property type="match status" value="1"/>
</dbReference>
<feature type="transmembrane region" description="Helical" evidence="12">
    <location>
        <begin position="403"/>
        <end position="422"/>
    </location>
</feature>
<evidence type="ECO:0000256" key="11">
    <source>
        <dbReference type="SAM" id="MobiDB-lite"/>
    </source>
</evidence>
<protein>
    <submittedName>
        <fullName evidence="14">Cytochrome b561</fullName>
    </submittedName>
</protein>
<dbReference type="GO" id="GO:0016491">
    <property type="term" value="F:oxidoreductase activity"/>
    <property type="evidence" value="ECO:0007669"/>
    <property type="project" value="InterPro"/>
</dbReference>
<keyword evidence="5 12" id="KW-0812">Transmembrane</keyword>
<keyword evidence="8 12" id="KW-1133">Transmembrane helix</keyword>
<dbReference type="SMART" id="SM00665">
    <property type="entry name" value="B561"/>
    <property type="match status" value="1"/>
</dbReference>
<evidence type="ECO:0000256" key="1">
    <source>
        <dbReference type="ARBA" id="ARBA00001970"/>
    </source>
</evidence>
<gene>
    <name evidence="14" type="ORF">SSS_7660</name>
</gene>
<evidence type="ECO:0000256" key="7">
    <source>
        <dbReference type="ARBA" id="ARBA00022982"/>
    </source>
</evidence>
<evidence type="ECO:0000256" key="6">
    <source>
        <dbReference type="ARBA" id="ARBA00022723"/>
    </source>
</evidence>
<keyword evidence="10 12" id="KW-0472">Membrane</keyword>
<evidence type="ECO:0000256" key="4">
    <source>
        <dbReference type="ARBA" id="ARBA00022617"/>
    </source>
</evidence>
<dbReference type="AlphaFoldDB" id="A0A834R1C5"/>
<evidence type="ECO:0000259" key="13">
    <source>
        <dbReference type="PROSITE" id="PS50939"/>
    </source>
</evidence>
<dbReference type="PROSITE" id="PS50939">
    <property type="entry name" value="CYTOCHROME_B561"/>
    <property type="match status" value="1"/>
</dbReference>
<dbReference type="GO" id="GO:0016020">
    <property type="term" value="C:membrane"/>
    <property type="evidence" value="ECO:0007669"/>
    <property type="project" value="UniProtKB-SubCell"/>
</dbReference>
<accession>A0A834R1C5</accession>
<evidence type="ECO:0000256" key="12">
    <source>
        <dbReference type="SAM" id="Phobius"/>
    </source>
</evidence>
<keyword evidence="4" id="KW-0349">Heme</keyword>
<evidence type="ECO:0000256" key="9">
    <source>
        <dbReference type="ARBA" id="ARBA00023004"/>
    </source>
</evidence>
<dbReference type="Proteomes" id="UP000070412">
    <property type="component" value="Unassembled WGS sequence"/>
</dbReference>
<reference evidence="14" key="2">
    <citation type="submission" date="2020-01" db="EMBL/GenBank/DDBJ databases">
        <authorList>
            <person name="Korhonen P.K.K."/>
            <person name="Guangxu M.G."/>
            <person name="Wang T.W."/>
            <person name="Stroehlein A.J.S."/>
            <person name="Young N.D."/>
            <person name="Ang C.-S.A."/>
            <person name="Fernando D.W.F."/>
            <person name="Lu H.L."/>
            <person name="Taylor S.T."/>
            <person name="Ehtesham M.E.M."/>
            <person name="Najaraj S.H.N."/>
            <person name="Harsha G.H.G."/>
            <person name="Madugundu A.M."/>
            <person name="Renuse S.R."/>
            <person name="Holt D.H."/>
            <person name="Pandey A.P."/>
            <person name="Papenfuss A.P."/>
            <person name="Gasser R.B.G."/>
            <person name="Fischer K.F."/>
        </authorList>
    </citation>
    <scope>NUCLEOTIDE SEQUENCE</scope>
    <source>
        <strain evidence="14">SSS_KF_BRIS2020</strain>
    </source>
</reference>
<evidence type="ECO:0000256" key="8">
    <source>
        <dbReference type="ARBA" id="ARBA00022989"/>
    </source>
</evidence>
<feature type="transmembrane region" description="Helical" evidence="12">
    <location>
        <begin position="255"/>
        <end position="276"/>
    </location>
</feature>
<dbReference type="InterPro" id="IPR006593">
    <property type="entry name" value="Cyt_b561/ferric_Rdtase_TM"/>
</dbReference>
<proteinExistence type="predicted"/>
<dbReference type="InterPro" id="IPR043205">
    <property type="entry name" value="CYB561/CYBRD1-like"/>
</dbReference>
<keyword evidence="6" id="KW-0479">Metal-binding</keyword>
<evidence type="ECO:0000313" key="14">
    <source>
        <dbReference type="EMBL" id="KAF7488432.1"/>
    </source>
</evidence>
<reference evidence="15" key="3">
    <citation type="submission" date="2022-06" db="UniProtKB">
        <authorList>
            <consortium name="EnsemblMetazoa"/>
        </authorList>
    </citation>
    <scope>IDENTIFICATION</scope>
</reference>
<dbReference type="PANTHER" id="PTHR10106">
    <property type="entry name" value="CYTOCHROME B561-RELATED"/>
    <property type="match status" value="1"/>
</dbReference>
<feature type="domain" description="Cytochrome b561" evidence="13">
    <location>
        <begin position="264"/>
        <end position="463"/>
    </location>
</feature>
<dbReference type="EMBL" id="WVUK01000066">
    <property type="protein sequence ID" value="KAF7488432.1"/>
    <property type="molecule type" value="Genomic_DNA"/>
</dbReference>
<evidence type="ECO:0000256" key="5">
    <source>
        <dbReference type="ARBA" id="ARBA00022692"/>
    </source>
</evidence>
<evidence type="ECO:0000256" key="2">
    <source>
        <dbReference type="ARBA" id="ARBA00004141"/>
    </source>
</evidence>
<name>A0A834R1C5_SARSC</name>
<evidence type="ECO:0000256" key="3">
    <source>
        <dbReference type="ARBA" id="ARBA00022448"/>
    </source>
</evidence>